<dbReference type="Pfam" id="PF00583">
    <property type="entry name" value="Acetyltransf_1"/>
    <property type="match status" value="1"/>
</dbReference>
<evidence type="ECO:0000313" key="4">
    <source>
        <dbReference type="EMBL" id="ROR41673.1"/>
    </source>
</evidence>
<dbReference type="GO" id="GO:0016747">
    <property type="term" value="F:acyltransferase activity, transferring groups other than amino-acyl groups"/>
    <property type="evidence" value="ECO:0007669"/>
    <property type="project" value="InterPro"/>
</dbReference>
<organism evidence="4 5">
    <name type="scientific">Diaphorobacter nitroreducens</name>
    <dbReference type="NCBI Taxonomy" id="164759"/>
    <lineage>
        <taxon>Bacteria</taxon>
        <taxon>Pseudomonadati</taxon>
        <taxon>Pseudomonadota</taxon>
        <taxon>Betaproteobacteria</taxon>
        <taxon>Burkholderiales</taxon>
        <taxon>Comamonadaceae</taxon>
        <taxon>Diaphorobacter</taxon>
    </lineage>
</organism>
<dbReference type="EMBL" id="RJVL01000005">
    <property type="protein sequence ID" value="ROR41673.1"/>
    <property type="molecule type" value="Genomic_DNA"/>
</dbReference>
<evidence type="ECO:0000313" key="5">
    <source>
        <dbReference type="Proteomes" id="UP000271868"/>
    </source>
</evidence>
<protein>
    <submittedName>
        <fullName evidence="4">Acetyltransferase (GNAT) family protein</fullName>
    </submittedName>
</protein>
<proteinExistence type="predicted"/>
<name>A0AAX1WT60_9BURK</name>
<evidence type="ECO:0000256" key="1">
    <source>
        <dbReference type="ARBA" id="ARBA00022679"/>
    </source>
</evidence>
<dbReference type="Gene3D" id="3.40.630.30">
    <property type="match status" value="1"/>
</dbReference>
<sequence length="168" mass="18587">MGAAKPSPHAVTEVRRFQAGDFAAYRRWYADPLLDRHLGPMDDEWLADVLADTNGEEWAVLADGVLLAVVGLTPDPEVGCWVITDFAVDPRRRGQGWGRRAWQALCALPALKARPHWRAYVADDNPQAQAFFEAQGWRRLEALGIEDGLWTYCWQRAGALAGCGTAPA</sequence>
<dbReference type="AlphaFoldDB" id="A0AAX1WT60"/>
<evidence type="ECO:0000259" key="3">
    <source>
        <dbReference type="PROSITE" id="PS51186"/>
    </source>
</evidence>
<dbReference type="InterPro" id="IPR050832">
    <property type="entry name" value="Bact_Acetyltransf"/>
</dbReference>
<dbReference type="InterPro" id="IPR000182">
    <property type="entry name" value="GNAT_dom"/>
</dbReference>
<evidence type="ECO:0000256" key="2">
    <source>
        <dbReference type="ARBA" id="ARBA00023315"/>
    </source>
</evidence>
<feature type="domain" description="N-acetyltransferase" evidence="3">
    <location>
        <begin position="12"/>
        <end position="156"/>
    </location>
</feature>
<comment type="caution">
    <text evidence="4">The sequence shown here is derived from an EMBL/GenBank/DDBJ whole genome shotgun (WGS) entry which is preliminary data.</text>
</comment>
<dbReference type="SUPFAM" id="SSF55729">
    <property type="entry name" value="Acyl-CoA N-acyltransferases (Nat)"/>
    <property type="match status" value="1"/>
</dbReference>
<keyword evidence="5" id="KW-1185">Reference proteome</keyword>
<dbReference type="RefSeq" id="WP_123676166.1">
    <property type="nucleotide sequence ID" value="NZ_RJVL01000005.1"/>
</dbReference>
<dbReference type="Proteomes" id="UP000271868">
    <property type="component" value="Unassembled WGS sequence"/>
</dbReference>
<keyword evidence="2" id="KW-0012">Acyltransferase</keyword>
<dbReference type="InterPro" id="IPR016181">
    <property type="entry name" value="Acyl_CoA_acyltransferase"/>
</dbReference>
<reference evidence="4 5" key="1">
    <citation type="submission" date="2018-11" db="EMBL/GenBank/DDBJ databases">
        <title>Genomic Encyclopedia of Type Strains, Phase IV (KMG-IV): sequencing the most valuable type-strain genomes for metagenomic binning, comparative biology and taxonomic classification.</title>
        <authorList>
            <person name="Goeker M."/>
        </authorList>
    </citation>
    <scope>NUCLEOTIDE SEQUENCE [LARGE SCALE GENOMIC DNA]</scope>
    <source>
        <strain evidence="4 5">DSM 15985</strain>
    </source>
</reference>
<keyword evidence="1" id="KW-0808">Transferase</keyword>
<dbReference type="PROSITE" id="PS51186">
    <property type="entry name" value="GNAT"/>
    <property type="match status" value="1"/>
</dbReference>
<gene>
    <name evidence="4" type="ORF">EDC60_2321</name>
</gene>
<accession>A0AAX1WT60</accession>
<dbReference type="PANTHER" id="PTHR43877">
    <property type="entry name" value="AMINOALKYLPHOSPHONATE N-ACETYLTRANSFERASE-RELATED-RELATED"/>
    <property type="match status" value="1"/>
</dbReference>